<dbReference type="GO" id="GO:0004674">
    <property type="term" value="F:protein serine/threonine kinase activity"/>
    <property type="evidence" value="ECO:0007669"/>
    <property type="project" value="TreeGrafter"/>
</dbReference>
<dbReference type="SMART" id="SM00220">
    <property type="entry name" value="S_TKc"/>
    <property type="match status" value="1"/>
</dbReference>
<dbReference type="EMBL" id="JEMB01000918">
    <property type="protein sequence ID" value="KYF92464.1"/>
    <property type="molecule type" value="Genomic_DNA"/>
</dbReference>
<evidence type="ECO:0000313" key="9">
    <source>
        <dbReference type="Proteomes" id="UP000075635"/>
    </source>
</evidence>
<evidence type="ECO:0000256" key="2">
    <source>
        <dbReference type="ARBA" id="ARBA00022741"/>
    </source>
</evidence>
<evidence type="ECO:0000256" key="3">
    <source>
        <dbReference type="ARBA" id="ARBA00022777"/>
    </source>
</evidence>
<dbReference type="CDD" id="cd14014">
    <property type="entry name" value="STKc_PknB_like"/>
    <property type="match status" value="1"/>
</dbReference>
<feature type="transmembrane region" description="Helical" evidence="6">
    <location>
        <begin position="486"/>
        <end position="504"/>
    </location>
</feature>
<feature type="binding site" evidence="5">
    <location>
        <position position="111"/>
    </location>
    <ligand>
        <name>ATP</name>
        <dbReference type="ChEBI" id="CHEBI:30616"/>
    </ligand>
</feature>
<dbReference type="Gene3D" id="1.10.510.10">
    <property type="entry name" value="Transferase(Phosphotransferase) domain 1"/>
    <property type="match status" value="1"/>
</dbReference>
<evidence type="ECO:0000313" key="8">
    <source>
        <dbReference type="EMBL" id="KYF92464.1"/>
    </source>
</evidence>
<evidence type="ECO:0000256" key="1">
    <source>
        <dbReference type="ARBA" id="ARBA00022679"/>
    </source>
</evidence>
<dbReference type="InterPro" id="IPR008271">
    <property type="entry name" value="Ser/Thr_kinase_AS"/>
</dbReference>
<evidence type="ECO:0000256" key="5">
    <source>
        <dbReference type="PROSITE-ProRule" id="PRU10141"/>
    </source>
</evidence>
<dbReference type="PANTHER" id="PTHR43289">
    <property type="entry name" value="MITOGEN-ACTIVATED PROTEIN KINASE KINASE KINASE 20-RELATED"/>
    <property type="match status" value="1"/>
</dbReference>
<dbReference type="Proteomes" id="UP000075635">
    <property type="component" value="Unassembled WGS sequence"/>
</dbReference>
<sequence length="541" mass="58127">MSPPLDPGEVEALFEAAIDQQSHEDRRAFLEARCAGRPELFQEVWSLLRCDSAQPDGFLMGAAVALAAPDEPLSPGARVGRFTVLDRVGQGGMGIVYAAYDAELDRRVALKLIAPGRFDPEGRARLVREAQVMARLSHPHVVPIYEIGEHGRDVFVAMEFVDGRTLRDLSREQPRAWEAVLAAGIEAGRGLAAAHREGLVHRDVKPDNILIGKDGRARIADFGIARLQHEEDWLPEGGPSACVSRSGSLHSPLTAGSSFMGTPAYMAPEQAERQPATSKSDQWSFCATLHEALHGELPFEGEDLQARLDKARRDLLRPAPPGSKVPAWVRDALARGLRARPEERWPTLDELLDALADRLAKSSDIDLTVSRRERIRFGLGIGALGAVMATVGVGRFVPVHHPAHLLAMGCVTALAGLSLLWTFRRPLSRNAVNRRIGHVVKVMFGAMLLHRALAVIAGEPVERALATNLLLFAAIHATAAPGLSQASWLSAALCAAGAVAAAVLPQHARAIYVAGVLGSLAIAIVAWHLASAAPPARKDGR</sequence>
<feature type="transmembrane region" description="Helical" evidence="6">
    <location>
        <begin position="377"/>
        <end position="397"/>
    </location>
</feature>
<keyword evidence="6" id="KW-0472">Membrane</keyword>
<name>A0A150SJ65_SORCE</name>
<keyword evidence="6" id="KW-1133">Transmembrane helix</keyword>
<dbReference type="Pfam" id="PF00069">
    <property type="entry name" value="Pkinase"/>
    <property type="match status" value="1"/>
</dbReference>
<dbReference type="Gene3D" id="3.30.200.20">
    <property type="entry name" value="Phosphorylase Kinase, domain 1"/>
    <property type="match status" value="1"/>
</dbReference>
<dbReference type="PROSITE" id="PS00108">
    <property type="entry name" value="PROTEIN_KINASE_ST"/>
    <property type="match status" value="1"/>
</dbReference>
<keyword evidence="6" id="KW-0812">Transmembrane</keyword>
<evidence type="ECO:0000259" key="7">
    <source>
        <dbReference type="PROSITE" id="PS50011"/>
    </source>
</evidence>
<accession>A0A150SJ65</accession>
<keyword evidence="4 5" id="KW-0067">ATP-binding</keyword>
<dbReference type="InterPro" id="IPR000719">
    <property type="entry name" value="Prot_kinase_dom"/>
</dbReference>
<reference evidence="8 9" key="1">
    <citation type="submission" date="2014-02" db="EMBL/GenBank/DDBJ databases">
        <title>The small core and large imbalanced accessory genome model reveals a collaborative survival strategy of Sorangium cellulosum strains in nature.</title>
        <authorList>
            <person name="Han K."/>
            <person name="Peng R."/>
            <person name="Blom J."/>
            <person name="Li Y.-Z."/>
        </authorList>
    </citation>
    <scope>NUCLEOTIDE SEQUENCE [LARGE SCALE GENOMIC DNA]</scope>
    <source>
        <strain evidence="8 9">So0011-07</strain>
    </source>
</reference>
<keyword evidence="1" id="KW-0808">Transferase</keyword>
<dbReference type="PANTHER" id="PTHR43289:SF6">
    <property type="entry name" value="SERINE_THREONINE-PROTEIN KINASE NEKL-3"/>
    <property type="match status" value="1"/>
</dbReference>
<dbReference type="PROSITE" id="PS50011">
    <property type="entry name" value="PROTEIN_KINASE_DOM"/>
    <property type="match status" value="1"/>
</dbReference>
<proteinExistence type="predicted"/>
<dbReference type="SUPFAM" id="SSF56112">
    <property type="entry name" value="Protein kinase-like (PK-like)"/>
    <property type="match status" value="1"/>
</dbReference>
<dbReference type="InterPro" id="IPR011009">
    <property type="entry name" value="Kinase-like_dom_sf"/>
</dbReference>
<feature type="transmembrane region" description="Helical" evidence="6">
    <location>
        <begin position="435"/>
        <end position="457"/>
    </location>
</feature>
<dbReference type="InterPro" id="IPR017441">
    <property type="entry name" value="Protein_kinase_ATP_BS"/>
</dbReference>
<evidence type="ECO:0000256" key="4">
    <source>
        <dbReference type="ARBA" id="ARBA00022840"/>
    </source>
</evidence>
<dbReference type="AlphaFoldDB" id="A0A150SJ65"/>
<feature type="transmembrane region" description="Helical" evidence="6">
    <location>
        <begin position="403"/>
        <end position="423"/>
    </location>
</feature>
<protein>
    <recommendedName>
        <fullName evidence="7">Protein kinase domain-containing protein</fullName>
    </recommendedName>
</protein>
<gene>
    <name evidence="8" type="ORF">BE17_11055</name>
</gene>
<dbReference type="GO" id="GO:0005524">
    <property type="term" value="F:ATP binding"/>
    <property type="evidence" value="ECO:0007669"/>
    <property type="project" value="UniProtKB-UniRule"/>
</dbReference>
<organism evidence="8 9">
    <name type="scientific">Sorangium cellulosum</name>
    <name type="common">Polyangium cellulosum</name>
    <dbReference type="NCBI Taxonomy" id="56"/>
    <lineage>
        <taxon>Bacteria</taxon>
        <taxon>Pseudomonadati</taxon>
        <taxon>Myxococcota</taxon>
        <taxon>Polyangia</taxon>
        <taxon>Polyangiales</taxon>
        <taxon>Polyangiaceae</taxon>
        <taxon>Sorangium</taxon>
    </lineage>
</organism>
<dbReference type="PROSITE" id="PS00107">
    <property type="entry name" value="PROTEIN_KINASE_ATP"/>
    <property type="match status" value="1"/>
</dbReference>
<evidence type="ECO:0000256" key="6">
    <source>
        <dbReference type="SAM" id="Phobius"/>
    </source>
</evidence>
<comment type="caution">
    <text evidence="8">The sequence shown here is derived from an EMBL/GenBank/DDBJ whole genome shotgun (WGS) entry which is preliminary data.</text>
</comment>
<keyword evidence="3" id="KW-0418">Kinase</keyword>
<feature type="transmembrane region" description="Helical" evidence="6">
    <location>
        <begin position="510"/>
        <end position="530"/>
    </location>
</feature>
<feature type="domain" description="Protein kinase" evidence="7">
    <location>
        <begin position="82"/>
        <end position="356"/>
    </location>
</feature>
<keyword evidence="2 5" id="KW-0547">Nucleotide-binding</keyword>